<keyword evidence="4" id="KW-1185">Reference proteome</keyword>
<dbReference type="KEGG" id="sap:Sulac_3286"/>
<dbReference type="HOGENOM" id="CLU_019216_1_0_9"/>
<dbReference type="Pfam" id="PF14742">
    <property type="entry name" value="GDE_N_bis"/>
    <property type="match status" value="1"/>
</dbReference>
<dbReference type="AlphaFoldDB" id="G8TT32"/>
<feature type="domain" description="Putative glycogen debranching enzyme N-terminal" evidence="1">
    <location>
        <begin position="27"/>
        <end position="216"/>
    </location>
</feature>
<dbReference type="InterPro" id="IPR008928">
    <property type="entry name" value="6-hairpin_glycosidase_sf"/>
</dbReference>
<dbReference type="InterPro" id="IPR054491">
    <property type="entry name" value="MGH1-like_GH"/>
</dbReference>
<dbReference type="GO" id="GO:0005975">
    <property type="term" value="P:carbohydrate metabolic process"/>
    <property type="evidence" value="ECO:0007669"/>
    <property type="project" value="InterPro"/>
</dbReference>
<dbReference type="Gene3D" id="1.50.10.10">
    <property type="match status" value="1"/>
</dbReference>
<feature type="domain" description="Mannosylglycerate hydrolase MGH1-like glycoside hydrolase" evidence="2">
    <location>
        <begin position="307"/>
        <end position="612"/>
    </location>
</feature>
<evidence type="ECO:0000313" key="4">
    <source>
        <dbReference type="Proteomes" id="UP000005439"/>
    </source>
</evidence>
<accession>G8TT32</accession>
<name>G8TT32_SULAD</name>
<dbReference type="Pfam" id="PF22422">
    <property type="entry name" value="MGH1-like_GH"/>
    <property type="match status" value="1"/>
</dbReference>
<sequence length="726" mass="82505">MTSRWRPEPIGGPRQLEVGNDGGLIVLKDGPLFLVQPADGHGPSPEAGLYFRDTRFLNGIEWWLEDERPVVLSSAIYHMNRAQIDMTNPDMVIEGRSILAHTLHLRLTLVVADRLYARVRMMNFSREAVPLTVRFRFAADFRDIFEIRGVVERTRRGFALGVETDQHEAMFRYAGLDDRLRTTRIVIDPEPDGWRPVDQFLEAVFHVILHPRTKVYRYFSVAAELGAGAGLSPVPLSRHFTWAALRQARAVRDWRDQCTAIETDNRVYNQMLRQATDDMRALMTTYPEGRIIDAGIPWYVAPFGRDAAITGIETLLLTPTIAEESLRFLAKLQGQALNDWRDEEPGKILHEFRQGELAGAGEIPHTPYYGSIDSTLWWLIAVYETYRFTNRLDFLKELAEPLIRAAEWVVRYGDRDGDGLLEYLRRSAVGLENQGWKDSFDSVMDEQGQLAEPPIALIEVQGYAYDAMKKAAELFRALGDTERAEWALEQARALRERFMDRFIQGPDKALVYALDGKKRPIRAKTSNEGHLLFTGILTPTEARQVIRRLFQADMVSGYGIRTLAQSAPFYNPMSYHNGSVWPHDNAIIAWGLKTQGAIKELMQLSQQLYEAAQFFPLGRLPELYCGFTRRAGAGPVQYPVACNPQAWSAAVPFFLLRLWLGITVHGHEVRIQQPELPPWINELYLDRLHIAGGTLSIEFARGRGITYANVVQREGPIKVMIEPGKN</sequence>
<evidence type="ECO:0000313" key="3">
    <source>
        <dbReference type="EMBL" id="AEW06732.1"/>
    </source>
</evidence>
<dbReference type="EMBL" id="CP003179">
    <property type="protein sequence ID" value="AEW06732.1"/>
    <property type="molecule type" value="Genomic_DNA"/>
</dbReference>
<dbReference type="InterPro" id="IPR012341">
    <property type="entry name" value="6hp_glycosidase-like_sf"/>
</dbReference>
<reference evidence="4" key="1">
    <citation type="submission" date="2011-12" db="EMBL/GenBank/DDBJ databases">
        <title>The complete genome of chromosome of Sulfobacillus acidophilus DSM 10332.</title>
        <authorList>
            <person name="Lucas S."/>
            <person name="Han J."/>
            <person name="Lapidus A."/>
            <person name="Bruce D."/>
            <person name="Goodwin L."/>
            <person name="Pitluck S."/>
            <person name="Peters L."/>
            <person name="Kyrpides N."/>
            <person name="Mavromatis K."/>
            <person name="Ivanova N."/>
            <person name="Mikhailova N."/>
            <person name="Chertkov O."/>
            <person name="Saunders E."/>
            <person name="Detter J.C."/>
            <person name="Tapia R."/>
            <person name="Han C."/>
            <person name="Land M."/>
            <person name="Hauser L."/>
            <person name="Markowitz V."/>
            <person name="Cheng J.-F."/>
            <person name="Hugenholtz P."/>
            <person name="Woyke T."/>
            <person name="Wu D."/>
            <person name="Pukall R."/>
            <person name="Gehrich-Schroeter G."/>
            <person name="Schneider S."/>
            <person name="Klenk H.-P."/>
            <person name="Eisen J.A."/>
        </authorList>
    </citation>
    <scope>NUCLEOTIDE SEQUENCE [LARGE SCALE GENOMIC DNA]</scope>
    <source>
        <strain evidence="4">ATCC 700253 / DSM 10332 / NAL</strain>
    </source>
</reference>
<evidence type="ECO:0000259" key="2">
    <source>
        <dbReference type="Pfam" id="PF22422"/>
    </source>
</evidence>
<dbReference type="SUPFAM" id="SSF48208">
    <property type="entry name" value="Six-hairpin glycosidases"/>
    <property type="match status" value="1"/>
</dbReference>
<dbReference type="STRING" id="679936.Sulac_3286"/>
<dbReference type="PATRIC" id="fig|679936.5.peg.3397"/>
<proteinExistence type="predicted"/>
<protein>
    <submittedName>
        <fullName evidence="3">Amylo-alpha-16-glucosidase</fullName>
    </submittedName>
</protein>
<reference evidence="3 4" key="2">
    <citation type="journal article" date="2012" name="Stand. Genomic Sci.">
        <title>Complete genome sequence of the moderately thermophilic mineral-sulfide-oxidizing firmicute Sulfobacillus acidophilus type strain (NAL(T)).</title>
        <authorList>
            <person name="Anderson I."/>
            <person name="Chertkov O."/>
            <person name="Chen A."/>
            <person name="Saunders E."/>
            <person name="Lapidus A."/>
            <person name="Nolan M."/>
            <person name="Lucas S."/>
            <person name="Hammon N."/>
            <person name="Deshpande S."/>
            <person name="Cheng J.F."/>
            <person name="Han C."/>
            <person name="Tapia R."/>
            <person name="Goodwin L.A."/>
            <person name="Pitluck S."/>
            <person name="Liolios K."/>
            <person name="Pagani I."/>
            <person name="Ivanova N."/>
            <person name="Mikhailova N."/>
            <person name="Pati A."/>
            <person name="Palaniappan K."/>
            <person name="Land M."/>
            <person name="Pan C."/>
            <person name="Rohde M."/>
            <person name="Pukall R."/>
            <person name="Goker M."/>
            <person name="Detter J.C."/>
            <person name="Woyke T."/>
            <person name="Bristow J."/>
            <person name="Eisen J.A."/>
            <person name="Markowitz V."/>
            <person name="Hugenholtz P."/>
            <person name="Kyrpides N.C."/>
            <person name="Klenk H.P."/>
            <person name="Mavromatis K."/>
        </authorList>
    </citation>
    <scope>NUCLEOTIDE SEQUENCE [LARGE SCALE GENOMIC DNA]</scope>
    <source>
        <strain evidence="4">ATCC 700253 / DSM 10332 / NAL</strain>
    </source>
</reference>
<dbReference type="Proteomes" id="UP000005439">
    <property type="component" value="Chromosome"/>
</dbReference>
<evidence type="ECO:0000259" key="1">
    <source>
        <dbReference type="Pfam" id="PF14742"/>
    </source>
</evidence>
<organism evidence="3 4">
    <name type="scientific">Sulfobacillus acidophilus (strain ATCC 700253 / DSM 10332 / NAL)</name>
    <dbReference type="NCBI Taxonomy" id="679936"/>
    <lineage>
        <taxon>Bacteria</taxon>
        <taxon>Bacillati</taxon>
        <taxon>Bacillota</taxon>
        <taxon>Clostridia</taxon>
        <taxon>Eubacteriales</taxon>
        <taxon>Clostridiales Family XVII. Incertae Sedis</taxon>
        <taxon>Sulfobacillus</taxon>
    </lineage>
</organism>
<gene>
    <name evidence="3" type="ordered locus">Sulac_3286</name>
</gene>
<dbReference type="InterPro" id="IPR032856">
    <property type="entry name" value="GDE_N_bis"/>
</dbReference>